<protein>
    <recommendedName>
        <fullName evidence="1">UPF0311 protein J2792_001811</fullName>
    </recommendedName>
</protein>
<name>A0ABU1MKR9_9SPHN</name>
<dbReference type="HAMAP" id="MF_00775">
    <property type="entry name" value="UPF0311"/>
    <property type="match status" value="1"/>
</dbReference>
<proteinExistence type="inferred from homology"/>
<dbReference type="RefSeq" id="WP_082209109.1">
    <property type="nucleotide sequence ID" value="NZ_JAVDRD010000004.1"/>
</dbReference>
<comment type="caution">
    <text evidence="2">The sequence shown here is derived from an EMBL/GenBank/DDBJ whole genome shotgun (WGS) entry which is preliminary data.</text>
</comment>
<dbReference type="Pfam" id="PF11578">
    <property type="entry name" value="DUF3237"/>
    <property type="match status" value="1"/>
</dbReference>
<comment type="similarity">
    <text evidence="1">Belongs to the UPF0311 family.</text>
</comment>
<dbReference type="PANTHER" id="PTHR37315">
    <property type="entry name" value="UPF0311 PROTEIN BLR7842"/>
    <property type="match status" value="1"/>
</dbReference>
<sequence length="200" mass="22187">MTAEVSRRSMIAGTVGVAGMLPTLANAATEVVKTQTSANGFVIPPDARPPSFEFAFQIRIELGERLRYGPTYWGFDRGYVGVLGGTVTGPRFSGKVIPHSGGDWPTIRPDNSVRFDARYLLQADDGTIVALHNTGIRHADKAVLDRMQRYEHVDPSEYYMGLTPRFEAPEGPHEWLSQTIFVGKADRDKSHSIFTYWALV</sequence>
<dbReference type="Proteomes" id="UP001184150">
    <property type="component" value="Unassembled WGS sequence"/>
</dbReference>
<accession>A0ABU1MKR9</accession>
<organism evidence="2 3">
    <name type="scientific">Novosphingobium capsulatum</name>
    <dbReference type="NCBI Taxonomy" id="13688"/>
    <lineage>
        <taxon>Bacteria</taxon>
        <taxon>Pseudomonadati</taxon>
        <taxon>Pseudomonadota</taxon>
        <taxon>Alphaproteobacteria</taxon>
        <taxon>Sphingomonadales</taxon>
        <taxon>Sphingomonadaceae</taxon>
        <taxon>Novosphingobium</taxon>
    </lineage>
</organism>
<evidence type="ECO:0000313" key="3">
    <source>
        <dbReference type="Proteomes" id="UP001184150"/>
    </source>
</evidence>
<keyword evidence="3" id="KW-1185">Reference proteome</keyword>
<evidence type="ECO:0000313" key="2">
    <source>
        <dbReference type="EMBL" id="MDR6510939.1"/>
    </source>
</evidence>
<dbReference type="PANTHER" id="PTHR37315:SF1">
    <property type="entry name" value="UPF0311 PROTEIN BLR7842"/>
    <property type="match status" value="1"/>
</dbReference>
<dbReference type="Gene3D" id="2.40.160.20">
    <property type="match status" value="1"/>
</dbReference>
<dbReference type="EMBL" id="JAVDRD010000004">
    <property type="protein sequence ID" value="MDR6510939.1"/>
    <property type="molecule type" value="Genomic_DNA"/>
</dbReference>
<dbReference type="InterPro" id="IPR020915">
    <property type="entry name" value="UPF0311"/>
</dbReference>
<evidence type="ECO:0000256" key="1">
    <source>
        <dbReference type="HAMAP-Rule" id="MF_00775"/>
    </source>
</evidence>
<reference evidence="2 3" key="1">
    <citation type="submission" date="2023-07" db="EMBL/GenBank/DDBJ databases">
        <title>Sorghum-associated microbial communities from plants grown in Nebraska, USA.</title>
        <authorList>
            <person name="Schachtman D."/>
        </authorList>
    </citation>
    <scope>NUCLEOTIDE SEQUENCE [LARGE SCALE GENOMIC DNA]</scope>
    <source>
        <strain evidence="2 3">DS1027</strain>
    </source>
</reference>
<gene>
    <name evidence="2" type="ORF">J2792_001811</name>
</gene>